<keyword evidence="3" id="KW-1185">Reference proteome</keyword>
<sequence length="71" mass="8078">MPVCAIKKCEKDFSPIDKNTLSISVVLVVLLVVYPIQGDENDRLFALQTYSQFYIVLVVGIDKEVLKNFKK</sequence>
<accession>A0A1A9ZAU4</accession>
<dbReference type="VEuPathDB" id="VectorBase:GPAI009012"/>
<organism evidence="2 3">
    <name type="scientific">Glossina pallidipes</name>
    <name type="common">Tsetse fly</name>
    <dbReference type="NCBI Taxonomy" id="7398"/>
    <lineage>
        <taxon>Eukaryota</taxon>
        <taxon>Metazoa</taxon>
        <taxon>Ecdysozoa</taxon>
        <taxon>Arthropoda</taxon>
        <taxon>Hexapoda</taxon>
        <taxon>Insecta</taxon>
        <taxon>Pterygota</taxon>
        <taxon>Neoptera</taxon>
        <taxon>Endopterygota</taxon>
        <taxon>Diptera</taxon>
        <taxon>Brachycera</taxon>
        <taxon>Muscomorpha</taxon>
        <taxon>Hippoboscoidea</taxon>
        <taxon>Glossinidae</taxon>
        <taxon>Glossina</taxon>
    </lineage>
</organism>
<reference evidence="3" key="1">
    <citation type="submission" date="2014-03" db="EMBL/GenBank/DDBJ databases">
        <authorList>
            <person name="Aksoy S."/>
            <person name="Warren W."/>
            <person name="Wilson R.K."/>
        </authorList>
    </citation>
    <scope>NUCLEOTIDE SEQUENCE [LARGE SCALE GENOMIC DNA]</scope>
    <source>
        <strain evidence="3">IAEA</strain>
    </source>
</reference>
<evidence type="ECO:0000313" key="3">
    <source>
        <dbReference type="Proteomes" id="UP000092445"/>
    </source>
</evidence>
<feature type="transmembrane region" description="Helical" evidence="1">
    <location>
        <begin position="43"/>
        <end position="61"/>
    </location>
</feature>
<proteinExistence type="predicted"/>
<evidence type="ECO:0000256" key="1">
    <source>
        <dbReference type="SAM" id="Phobius"/>
    </source>
</evidence>
<feature type="transmembrane region" description="Helical" evidence="1">
    <location>
        <begin position="20"/>
        <end position="37"/>
    </location>
</feature>
<keyword evidence="1" id="KW-0812">Transmembrane</keyword>
<protein>
    <submittedName>
        <fullName evidence="2">Uncharacterized protein</fullName>
    </submittedName>
</protein>
<name>A0A1A9ZAU4_GLOPL</name>
<keyword evidence="1" id="KW-0472">Membrane</keyword>
<dbReference type="AlphaFoldDB" id="A0A1A9ZAU4"/>
<reference evidence="2" key="2">
    <citation type="submission" date="2020-05" db="UniProtKB">
        <authorList>
            <consortium name="EnsemblMetazoa"/>
        </authorList>
    </citation>
    <scope>IDENTIFICATION</scope>
    <source>
        <strain evidence="2">IAEA</strain>
    </source>
</reference>
<evidence type="ECO:0000313" key="2">
    <source>
        <dbReference type="EnsemblMetazoa" id="GPAI009012-PA"/>
    </source>
</evidence>
<keyword evidence="1" id="KW-1133">Transmembrane helix</keyword>
<dbReference type="EnsemblMetazoa" id="GPAI009012-RA">
    <property type="protein sequence ID" value="GPAI009012-PA"/>
    <property type="gene ID" value="GPAI009012"/>
</dbReference>
<dbReference type="Proteomes" id="UP000092445">
    <property type="component" value="Unassembled WGS sequence"/>
</dbReference>